<accession>A0A9X3RFQ9</accession>
<evidence type="ECO:0000256" key="2">
    <source>
        <dbReference type="ARBA" id="ARBA00023125"/>
    </source>
</evidence>
<dbReference type="GO" id="GO:0003677">
    <property type="term" value="F:DNA binding"/>
    <property type="evidence" value="ECO:0007669"/>
    <property type="project" value="UniProtKB-UniRule"/>
</dbReference>
<dbReference type="InterPro" id="IPR009057">
    <property type="entry name" value="Homeodomain-like_sf"/>
</dbReference>
<feature type="domain" description="HTH tetR-type" evidence="5">
    <location>
        <begin position="10"/>
        <end position="70"/>
    </location>
</feature>
<dbReference type="SUPFAM" id="SSF48498">
    <property type="entry name" value="Tetracyclin repressor-like, C-terminal domain"/>
    <property type="match status" value="1"/>
</dbReference>
<dbReference type="AlphaFoldDB" id="A0A9X3RFQ9"/>
<keyword evidence="2 4" id="KW-0238">DNA-binding</keyword>
<dbReference type="SUPFAM" id="SSF46689">
    <property type="entry name" value="Homeodomain-like"/>
    <property type="match status" value="1"/>
</dbReference>
<keyword evidence="1" id="KW-0805">Transcription regulation</keyword>
<comment type="caution">
    <text evidence="6">The sequence shown here is derived from an EMBL/GenBank/DDBJ whole genome shotgun (WGS) entry which is preliminary data.</text>
</comment>
<dbReference type="PRINTS" id="PR00455">
    <property type="entry name" value="HTHTETR"/>
</dbReference>
<feature type="DNA-binding region" description="H-T-H motif" evidence="4">
    <location>
        <begin position="33"/>
        <end position="52"/>
    </location>
</feature>
<dbReference type="RefSeq" id="WP_269944125.1">
    <property type="nucleotide sequence ID" value="NZ_JAKMUT010000002.1"/>
</dbReference>
<evidence type="ECO:0000313" key="7">
    <source>
        <dbReference type="Proteomes" id="UP001146469"/>
    </source>
</evidence>
<sequence length="189" mass="21209">MPKVSDTDLAERKVEILSGARHCFATYGYDGATVARLEETIGKSRGAIFHHYGNKDQLFLEVAHEDMRKMAELAADEGLIGAIRALVKSKDLTDWWGMRVEITRRVNIDPCFAAKWELDQLALRETVRTRLREQRSGGRIRKDVEIETIAQTLELVLEGVLGRLAQRQGTEGLSDALDFVESALRSPGQ</sequence>
<protein>
    <submittedName>
        <fullName evidence="6">TetR/AcrR family transcriptional regulator</fullName>
    </submittedName>
</protein>
<keyword evidence="3" id="KW-0804">Transcription</keyword>
<evidence type="ECO:0000259" key="5">
    <source>
        <dbReference type="PROSITE" id="PS50977"/>
    </source>
</evidence>
<dbReference type="Proteomes" id="UP001146469">
    <property type="component" value="Unassembled WGS sequence"/>
</dbReference>
<evidence type="ECO:0000256" key="1">
    <source>
        <dbReference type="ARBA" id="ARBA00023015"/>
    </source>
</evidence>
<evidence type="ECO:0000313" key="6">
    <source>
        <dbReference type="EMBL" id="MCZ9289053.1"/>
    </source>
</evidence>
<dbReference type="InterPro" id="IPR036271">
    <property type="entry name" value="Tet_transcr_reg_TetR-rel_C_sf"/>
</dbReference>
<keyword evidence="7" id="KW-1185">Reference proteome</keyword>
<dbReference type="Gene3D" id="1.10.357.10">
    <property type="entry name" value="Tetracycline Repressor, domain 2"/>
    <property type="match status" value="1"/>
</dbReference>
<evidence type="ECO:0000256" key="3">
    <source>
        <dbReference type="ARBA" id="ARBA00023163"/>
    </source>
</evidence>
<evidence type="ECO:0000256" key="4">
    <source>
        <dbReference type="PROSITE-ProRule" id="PRU00335"/>
    </source>
</evidence>
<proteinExistence type="predicted"/>
<dbReference type="EMBL" id="JAKMUT010000002">
    <property type="protein sequence ID" value="MCZ9289053.1"/>
    <property type="molecule type" value="Genomic_DNA"/>
</dbReference>
<gene>
    <name evidence="6" type="ORF">L8V00_02350</name>
</gene>
<dbReference type="PANTHER" id="PTHR47506:SF6">
    <property type="entry name" value="HTH-TYPE TRANSCRIPTIONAL REPRESSOR NEMR"/>
    <property type="match status" value="1"/>
</dbReference>
<dbReference type="Pfam" id="PF00440">
    <property type="entry name" value="TetR_N"/>
    <property type="match status" value="1"/>
</dbReference>
<dbReference type="PANTHER" id="PTHR47506">
    <property type="entry name" value="TRANSCRIPTIONAL REGULATORY PROTEIN"/>
    <property type="match status" value="1"/>
</dbReference>
<reference evidence="6" key="1">
    <citation type="submission" date="2022-02" db="EMBL/GenBank/DDBJ databases">
        <title>Corynebacterium sp. from urogenital microbiome.</title>
        <authorList>
            <person name="Cappelli E.A."/>
            <person name="Ribeiro T.G."/>
            <person name="Peixe L."/>
        </authorList>
    </citation>
    <scope>NUCLEOTIDE SEQUENCE</scope>
    <source>
        <strain evidence="6">C8Ua_174</strain>
    </source>
</reference>
<dbReference type="PROSITE" id="PS50977">
    <property type="entry name" value="HTH_TETR_2"/>
    <property type="match status" value="1"/>
</dbReference>
<organism evidence="6 7">
    <name type="scientific">Corynebacterium evansiae</name>
    <dbReference type="NCBI Taxonomy" id="2913499"/>
    <lineage>
        <taxon>Bacteria</taxon>
        <taxon>Bacillati</taxon>
        <taxon>Actinomycetota</taxon>
        <taxon>Actinomycetes</taxon>
        <taxon>Mycobacteriales</taxon>
        <taxon>Corynebacteriaceae</taxon>
        <taxon>Corynebacterium</taxon>
    </lineage>
</organism>
<name>A0A9X3RFQ9_9CORY</name>
<dbReference type="InterPro" id="IPR001647">
    <property type="entry name" value="HTH_TetR"/>
</dbReference>